<dbReference type="InterPro" id="IPR022048">
    <property type="entry name" value="Envelope_fusion-like"/>
</dbReference>
<dbReference type="Pfam" id="PF12259">
    <property type="entry name" value="Baculo_F"/>
    <property type="match status" value="1"/>
</dbReference>
<evidence type="ECO:0000313" key="3">
    <source>
        <dbReference type="Proteomes" id="UP000786811"/>
    </source>
</evidence>
<name>A0A8J2HLG0_COTCN</name>
<feature type="signal peptide" evidence="1">
    <location>
        <begin position="1"/>
        <end position="17"/>
    </location>
</feature>
<evidence type="ECO:0000313" key="2">
    <source>
        <dbReference type="EMBL" id="CAG5102922.1"/>
    </source>
</evidence>
<proteinExistence type="predicted"/>
<sequence length="235" mass="27729">MWIQIFLCILCPRYINLTSEGLYLWPSKENPGIIFNEITNVHITERKWRIISTIEIGGLIHIQPWHSIIPTSDLDSTQKCLSFFTKTECALLLRSESLENLERDRQNLVSRLQQLLSETLPITEADIRTRRSPWFGFVGKIARKAFGVMDYDDFEHFSKEIDRLYNDQREITALINNSTHVIKSKINQILSDEDDTRHRVYSLVGQLNTYWPQIQHEEKKLSFRINLIQMAQEYE</sequence>
<dbReference type="OrthoDB" id="5986643at2759"/>
<dbReference type="Proteomes" id="UP000786811">
    <property type="component" value="Unassembled WGS sequence"/>
</dbReference>
<organism evidence="2 3">
    <name type="scientific">Cotesia congregata</name>
    <name type="common">Parasitoid wasp</name>
    <name type="synonym">Apanteles congregatus</name>
    <dbReference type="NCBI Taxonomy" id="51543"/>
    <lineage>
        <taxon>Eukaryota</taxon>
        <taxon>Metazoa</taxon>
        <taxon>Ecdysozoa</taxon>
        <taxon>Arthropoda</taxon>
        <taxon>Hexapoda</taxon>
        <taxon>Insecta</taxon>
        <taxon>Pterygota</taxon>
        <taxon>Neoptera</taxon>
        <taxon>Endopterygota</taxon>
        <taxon>Hymenoptera</taxon>
        <taxon>Apocrita</taxon>
        <taxon>Ichneumonoidea</taxon>
        <taxon>Braconidae</taxon>
        <taxon>Microgastrinae</taxon>
        <taxon>Cotesia</taxon>
    </lineage>
</organism>
<feature type="chain" id="PRO_5035321548" evidence="1">
    <location>
        <begin position="18"/>
        <end position="235"/>
    </location>
</feature>
<protein>
    <submittedName>
        <fullName evidence="2">Uncharacterized protein</fullName>
    </submittedName>
</protein>
<comment type="caution">
    <text evidence="2">The sequence shown here is derived from an EMBL/GenBank/DDBJ whole genome shotgun (WGS) entry which is preliminary data.</text>
</comment>
<dbReference type="EMBL" id="CAJNRD030001123">
    <property type="protein sequence ID" value="CAG5102922.1"/>
    <property type="molecule type" value="Genomic_DNA"/>
</dbReference>
<keyword evidence="1" id="KW-0732">Signal</keyword>
<accession>A0A8J2HLG0</accession>
<evidence type="ECO:0000256" key="1">
    <source>
        <dbReference type="SAM" id="SignalP"/>
    </source>
</evidence>
<keyword evidence="3" id="KW-1185">Reference proteome</keyword>
<dbReference type="AlphaFoldDB" id="A0A8J2HLG0"/>
<gene>
    <name evidence="2" type="ORF">HICCMSTLAB_LOCUS11251</name>
</gene>
<reference evidence="2" key="1">
    <citation type="submission" date="2021-04" db="EMBL/GenBank/DDBJ databases">
        <authorList>
            <person name="Chebbi M.A.C M."/>
        </authorList>
    </citation>
    <scope>NUCLEOTIDE SEQUENCE</scope>
</reference>